<dbReference type="KEGG" id="ncu:F0U83_01310"/>
<dbReference type="RefSeq" id="WP_138986152.1">
    <property type="nucleotide sequence ID" value="NZ_CP043869.1"/>
</dbReference>
<evidence type="ECO:0000313" key="2">
    <source>
        <dbReference type="Proteomes" id="UP000324760"/>
    </source>
</evidence>
<gene>
    <name evidence="1" type="ORF">F0U83_01310</name>
</gene>
<keyword evidence="2" id="KW-1185">Reference proteome</keyword>
<dbReference type="Pfam" id="PF06258">
    <property type="entry name" value="Mito_fiss_Elm1"/>
    <property type="match status" value="1"/>
</dbReference>
<evidence type="ECO:0008006" key="3">
    <source>
        <dbReference type="Google" id="ProtNLM"/>
    </source>
</evidence>
<dbReference type="Proteomes" id="UP000324760">
    <property type="component" value="Chromosome"/>
</dbReference>
<evidence type="ECO:0000313" key="1">
    <source>
        <dbReference type="EMBL" id="QEQ95447.1"/>
    </source>
</evidence>
<sequence length="303" mass="33541">MSELSGYDVCIVSDGKPGHLNQSMGLVEALQRKNANLAYQVVEPSTPLALLGFLIRCLWKKPIAGPRLVIAAGHRTHLTLLVYGWAWRAKTVLLMKPSLPVGLFDLSIIPQHDQPPARSDVIETLGVLNRMQPGEKRVNQALVLLGGPSKHFEWDNDTVNSQLRVWLEKNNDKVWTIATSRRTPKSWLSSFQSELKSLPETLKVVPHEDTDSDWLKEELQRAAACVVSEDSVSMIYEALSAGCGVGLIQLKPLGDSRVVEGVNKLKVSGQVKMLDACPTLSELSCTLREADRCAQKIMEKGWL</sequence>
<accession>A0A5P1R755</accession>
<dbReference type="EMBL" id="CP043869">
    <property type="protein sequence ID" value="QEQ95447.1"/>
    <property type="molecule type" value="Genomic_DNA"/>
</dbReference>
<reference evidence="1 2" key="1">
    <citation type="journal article" date="2019" name="Biochem. Eng. J.">
        <title>Metabolic engineering of the marine bacteria Neptunomonas concharum for the production of acetoin and meso-2,3-butanediol from acetate.</title>
        <authorList>
            <person name="Li W."/>
            <person name="Pu N."/>
            <person name="Liu C.-X."/>
            <person name="Yuan Q.-P."/>
            <person name="Li Z.-J."/>
        </authorList>
    </citation>
    <scope>NUCLEOTIDE SEQUENCE [LARGE SCALE GENOMIC DNA]</scope>
    <source>
        <strain evidence="1 2">JCM17730</strain>
    </source>
</reference>
<name>A0A5P1R755_9GAMM</name>
<dbReference type="InterPro" id="IPR009367">
    <property type="entry name" value="Elm1-like"/>
</dbReference>
<protein>
    <recommendedName>
        <fullName evidence="3">Nucleoside-diphosphate sugar epimerase</fullName>
    </recommendedName>
</protein>
<proteinExistence type="predicted"/>
<dbReference type="AlphaFoldDB" id="A0A5P1R755"/>
<dbReference type="OrthoDB" id="1865at2"/>
<organism evidence="1 2">
    <name type="scientific">Neptunomonas concharum</name>
    <dbReference type="NCBI Taxonomy" id="1031538"/>
    <lineage>
        <taxon>Bacteria</taxon>
        <taxon>Pseudomonadati</taxon>
        <taxon>Pseudomonadota</taxon>
        <taxon>Gammaproteobacteria</taxon>
        <taxon>Oceanospirillales</taxon>
        <taxon>Oceanospirillaceae</taxon>
        <taxon>Neptunomonas</taxon>
    </lineage>
</organism>